<feature type="domain" description="Shikimate dehydrogenase substrate binding N-terminal" evidence="9">
    <location>
        <begin position="8"/>
        <end position="92"/>
    </location>
</feature>
<dbReference type="EC" id="1.1.1.25" evidence="2 8"/>
<gene>
    <name evidence="8" type="primary">aroE</name>
    <name evidence="10" type="ORF">AA977_05805</name>
</gene>
<dbReference type="GO" id="GO:0004764">
    <property type="term" value="F:shikimate 3-dehydrogenase (NADP+) activity"/>
    <property type="evidence" value="ECO:0007669"/>
    <property type="project" value="UniProtKB-UniRule"/>
</dbReference>
<feature type="binding site" evidence="8">
    <location>
        <position position="237"/>
    </location>
    <ligand>
        <name>shikimate</name>
        <dbReference type="ChEBI" id="CHEBI:36208"/>
    </ligand>
</feature>
<keyword evidence="6 8" id="KW-0057">Aromatic amino acid biosynthesis</keyword>
<dbReference type="GO" id="GO:0009423">
    <property type="term" value="P:chorismate biosynthetic process"/>
    <property type="evidence" value="ECO:0007669"/>
    <property type="project" value="UniProtKB-UniRule"/>
</dbReference>
<dbReference type="GO" id="GO:0005829">
    <property type="term" value="C:cytosol"/>
    <property type="evidence" value="ECO:0007669"/>
    <property type="project" value="TreeGrafter"/>
</dbReference>
<dbReference type="InterPro" id="IPR022893">
    <property type="entry name" value="Shikimate_DH_fam"/>
</dbReference>
<comment type="subunit">
    <text evidence="8">Homodimer.</text>
</comment>
<dbReference type="SUPFAM" id="SSF51735">
    <property type="entry name" value="NAD(P)-binding Rossmann-fold domains"/>
    <property type="match status" value="1"/>
</dbReference>
<evidence type="ECO:0000256" key="6">
    <source>
        <dbReference type="ARBA" id="ARBA00023141"/>
    </source>
</evidence>
<dbReference type="Gene3D" id="3.40.50.10860">
    <property type="entry name" value="Leucine Dehydrogenase, chain A, domain 1"/>
    <property type="match status" value="1"/>
</dbReference>
<comment type="pathway">
    <text evidence="1 8">Metabolic intermediate biosynthesis; chorismate biosynthesis; chorismate from D-erythrose 4-phosphate and phosphoenolpyruvate: step 4/7.</text>
</comment>
<name>A0A1A9HF76_HELPX</name>
<comment type="catalytic activity">
    <reaction evidence="7 8">
        <text>shikimate + NADP(+) = 3-dehydroshikimate + NADPH + H(+)</text>
        <dbReference type="Rhea" id="RHEA:17737"/>
        <dbReference type="ChEBI" id="CHEBI:15378"/>
        <dbReference type="ChEBI" id="CHEBI:16630"/>
        <dbReference type="ChEBI" id="CHEBI:36208"/>
        <dbReference type="ChEBI" id="CHEBI:57783"/>
        <dbReference type="ChEBI" id="CHEBI:58349"/>
        <dbReference type="EC" id="1.1.1.25"/>
    </reaction>
</comment>
<dbReference type="EMBL" id="CP011486">
    <property type="protein sequence ID" value="ANH48640.1"/>
    <property type="molecule type" value="Genomic_DNA"/>
</dbReference>
<dbReference type="PANTHER" id="PTHR21089:SF1">
    <property type="entry name" value="BIFUNCTIONAL 3-DEHYDROQUINATE DEHYDRATASE_SHIKIMATE DEHYDROGENASE, CHLOROPLASTIC"/>
    <property type="match status" value="1"/>
</dbReference>
<feature type="binding site" evidence="8">
    <location>
        <begin position="16"/>
        <end position="18"/>
    </location>
    <ligand>
        <name>shikimate</name>
        <dbReference type="ChEBI" id="CHEBI:36208"/>
    </ligand>
</feature>
<dbReference type="PATRIC" id="fig|210.2441.peg.1188"/>
<dbReference type="InterPro" id="IPR011342">
    <property type="entry name" value="Shikimate_DH"/>
</dbReference>
<evidence type="ECO:0000256" key="4">
    <source>
        <dbReference type="ARBA" id="ARBA00022857"/>
    </source>
</evidence>
<feature type="binding site" evidence="8">
    <location>
        <position position="208"/>
    </location>
    <ligand>
        <name>NADP(+)</name>
        <dbReference type="ChEBI" id="CHEBI:58349"/>
    </ligand>
</feature>
<evidence type="ECO:0000256" key="3">
    <source>
        <dbReference type="ARBA" id="ARBA00022605"/>
    </source>
</evidence>
<dbReference type="NCBIfam" id="NF001316">
    <property type="entry name" value="PRK00258.2-5"/>
    <property type="match status" value="1"/>
</dbReference>
<comment type="similarity">
    <text evidence="8">Belongs to the shikimate dehydrogenase family.</text>
</comment>
<evidence type="ECO:0000256" key="5">
    <source>
        <dbReference type="ARBA" id="ARBA00023002"/>
    </source>
</evidence>
<dbReference type="GO" id="GO:0019632">
    <property type="term" value="P:shikimate metabolic process"/>
    <property type="evidence" value="ECO:0007669"/>
    <property type="project" value="InterPro"/>
</dbReference>
<feature type="binding site" evidence="8">
    <location>
        <position position="230"/>
    </location>
    <ligand>
        <name>NADP(+)</name>
        <dbReference type="ChEBI" id="CHEBI:58349"/>
    </ligand>
</feature>
<feature type="binding site" evidence="8">
    <location>
        <position position="65"/>
    </location>
    <ligand>
        <name>shikimate</name>
        <dbReference type="ChEBI" id="CHEBI:36208"/>
    </ligand>
</feature>
<keyword evidence="4 8" id="KW-0521">NADP</keyword>
<dbReference type="UniPathway" id="UPA00053">
    <property type="reaction ID" value="UER00087"/>
</dbReference>
<dbReference type="SUPFAM" id="SSF53223">
    <property type="entry name" value="Aminoacid dehydrogenase-like, N-terminal domain"/>
    <property type="match status" value="1"/>
</dbReference>
<dbReference type="GO" id="GO:0009073">
    <property type="term" value="P:aromatic amino acid family biosynthetic process"/>
    <property type="evidence" value="ECO:0007669"/>
    <property type="project" value="UniProtKB-KW"/>
</dbReference>
<dbReference type="InterPro" id="IPR036291">
    <property type="entry name" value="NAD(P)-bd_dom_sf"/>
</dbReference>
<organism evidence="10 11">
    <name type="scientific">Helicobacter pylori</name>
    <name type="common">Campylobacter pylori</name>
    <dbReference type="NCBI Taxonomy" id="210"/>
    <lineage>
        <taxon>Bacteria</taxon>
        <taxon>Pseudomonadati</taxon>
        <taxon>Campylobacterota</taxon>
        <taxon>Epsilonproteobacteria</taxon>
        <taxon>Campylobacterales</taxon>
        <taxon>Helicobacteraceae</taxon>
        <taxon>Helicobacter</taxon>
    </lineage>
</organism>
<dbReference type="CDD" id="cd01065">
    <property type="entry name" value="NAD_bind_Shikimate_DH"/>
    <property type="match status" value="1"/>
</dbReference>
<evidence type="ECO:0000313" key="10">
    <source>
        <dbReference type="EMBL" id="ANH48640.1"/>
    </source>
</evidence>
<accession>A0A1A9HF76</accession>
<dbReference type="GO" id="GO:0050661">
    <property type="term" value="F:NADP binding"/>
    <property type="evidence" value="ECO:0007669"/>
    <property type="project" value="InterPro"/>
</dbReference>
<feature type="binding site" evidence="8">
    <location>
        <begin position="125"/>
        <end position="129"/>
    </location>
    <ligand>
        <name>NADP(+)</name>
        <dbReference type="ChEBI" id="CHEBI:58349"/>
    </ligand>
</feature>
<dbReference type="InterPro" id="IPR046346">
    <property type="entry name" value="Aminoacid_DH-like_N_sf"/>
</dbReference>
<evidence type="ECO:0000256" key="7">
    <source>
        <dbReference type="ARBA" id="ARBA00049442"/>
    </source>
</evidence>
<evidence type="ECO:0000313" key="11">
    <source>
        <dbReference type="Proteomes" id="UP000078062"/>
    </source>
</evidence>
<dbReference type="AlphaFoldDB" id="A0A1A9HF76"/>
<dbReference type="HAMAP" id="MF_00222">
    <property type="entry name" value="Shikimate_DH_AroE"/>
    <property type="match status" value="1"/>
</dbReference>
<dbReference type="Proteomes" id="UP000078062">
    <property type="component" value="Chromosome"/>
</dbReference>
<proteinExistence type="inferred from homology"/>
<dbReference type="GO" id="GO:0008652">
    <property type="term" value="P:amino acid biosynthetic process"/>
    <property type="evidence" value="ECO:0007669"/>
    <property type="project" value="UniProtKB-KW"/>
</dbReference>
<evidence type="ECO:0000256" key="8">
    <source>
        <dbReference type="HAMAP-Rule" id="MF_00222"/>
    </source>
</evidence>
<dbReference type="NCBIfam" id="TIGR00507">
    <property type="entry name" value="aroE"/>
    <property type="match status" value="1"/>
</dbReference>
<dbReference type="FunFam" id="3.40.50.10860:FF:000025">
    <property type="entry name" value="Shikimate dehydrogenase (NADP(+))"/>
    <property type="match status" value="1"/>
</dbReference>
<keyword evidence="3 8" id="KW-0028">Amino-acid biosynthesis</keyword>
<dbReference type="Gene3D" id="3.40.50.720">
    <property type="entry name" value="NAD(P)-binding Rossmann-like Domain"/>
    <property type="match status" value="1"/>
</dbReference>
<sequence length="268" mass="29573">MSLKSFGVLGNPIKHSKSPLIHNACFLTFQKELGFLGHYHPILLPLESHIKNEFLNLGLSGANVTLPFKEKAFQVCDKIKGIALECGAVNTLVLENDELVGYNTDALGFYLSLKRQNYQNALILGSGGSAKALACELKKRGLKVSVLNRSTRGLDFFQNLGCACFTNAPKAAFDLIINATSASLNHELPLDREVLKGYFKEGKLAYDLAYGFLTPFLALAKELKLPFQDGKDMLIYQASLSFEKFSSFKISYSKAFEIMQSVFGCKGF</sequence>
<dbReference type="InterPro" id="IPR013708">
    <property type="entry name" value="Shikimate_DH-bd_N"/>
</dbReference>
<comment type="caution">
    <text evidence="8">Lacks conserved residue(s) required for the propagation of feature annotation.</text>
</comment>
<dbReference type="Pfam" id="PF08501">
    <property type="entry name" value="Shikimate_dh_N"/>
    <property type="match status" value="1"/>
</dbReference>
<dbReference type="PANTHER" id="PTHR21089">
    <property type="entry name" value="SHIKIMATE DEHYDROGENASE"/>
    <property type="match status" value="1"/>
</dbReference>
<feature type="binding site" evidence="8">
    <location>
        <position position="210"/>
    </location>
    <ligand>
        <name>shikimate</name>
        <dbReference type="ChEBI" id="CHEBI:36208"/>
    </ligand>
</feature>
<evidence type="ECO:0000256" key="1">
    <source>
        <dbReference type="ARBA" id="ARBA00004871"/>
    </source>
</evidence>
<evidence type="ECO:0000259" key="9">
    <source>
        <dbReference type="Pfam" id="PF08501"/>
    </source>
</evidence>
<dbReference type="RefSeq" id="WP_064434909.1">
    <property type="nucleotide sequence ID" value="NZ_CP011486.1"/>
</dbReference>
<protein>
    <recommendedName>
        <fullName evidence="2 8">Shikimate dehydrogenase (NADP(+))</fullName>
        <shortName evidence="8">SDH</shortName>
        <ecNumber evidence="2 8">1.1.1.25</ecNumber>
    </recommendedName>
</protein>
<feature type="binding site" evidence="8">
    <location>
        <position position="90"/>
    </location>
    <ligand>
        <name>shikimate</name>
        <dbReference type="ChEBI" id="CHEBI:36208"/>
    </ligand>
</feature>
<keyword evidence="5 8" id="KW-0560">Oxidoreductase</keyword>
<feature type="binding site" evidence="8">
    <location>
        <position position="105"/>
    </location>
    <ligand>
        <name>shikimate</name>
        <dbReference type="ChEBI" id="CHEBI:36208"/>
    </ligand>
</feature>
<reference evidence="10 11" key="1">
    <citation type="submission" date="2014-04" db="EMBL/GenBank/DDBJ databases">
        <title>Detecting global and local adaptation in a worldwide sample of Helicobacter pylori genomes.</title>
        <authorList>
            <person name="Montano V."/>
            <person name="Didelot X."/>
            <person name="Foll M."/>
            <person name="Linz B."/>
            <person name="Reinhardt R."/>
            <person name="Suerbaum S."/>
            <person name="Moodley Y."/>
            <person name="Jensen J.D."/>
        </authorList>
    </citation>
    <scope>NUCLEOTIDE SEQUENCE [LARGE SCALE GENOMIC DNA]</scope>
    <source>
        <strain evidence="10 11">K26A1</strain>
    </source>
</reference>
<evidence type="ECO:0000256" key="2">
    <source>
        <dbReference type="ARBA" id="ARBA00012962"/>
    </source>
</evidence>
<comment type="function">
    <text evidence="8">Involved in the biosynthesis of the chorismate, which leads to the biosynthesis of aromatic amino acids. Catalyzes the reversible NADPH linked reduction of 3-dehydroshikimate (DHSA) to yield shikimate (SA).</text>
</comment>
<feature type="active site" description="Proton acceptor" evidence="8">
    <location>
        <position position="69"/>
    </location>
</feature>